<dbReference type="AlphaFoldDB" id="A0A166SJY9"/>
<dbReference type="OrthoDB" id="2757952at2759"/>
<dbReference type="Proteomes" id="UP000076532">
    <property type="component" value="Unassembled WGS sequence"/>
</dbReference>
<keyword evidence="1" id="KW-0175">Coiled coil</keyword>
<gene>
    <name evidence="3" type="ORF">FIBSPDRAFT_988829</name>
</gene>
<feature type="region of interest" description="Disordered" evidence="2">
    <location>
        <begin position="80"/>
        <end position="104"/>
    </location>
</feature>
<evidence type="ECO:0000313" key="3">
    <source>
        <dbReference type="EMBL" id="KZP29535.1"/>
    </source>
</evidence>
<name>A0A166SJY9_9AGAM</name>
<evidence type="ECO:0000313" key="4">
    <source>
        <dbReference type="Proteomes" id="UP000076532"/>
    </source>
</evidence>
<proteinExistence type="predicted"/>
<keyword evidence="4" id="KW-1185">Reference proteome</keyword>
<sequence length="507" mass="56109">MSQNQHSQMYNLPDGISPEDLQAILSSISRNPGGVNGGFIANGPAGNIYDQFANSLPTATPAHSNMHAAFNPGYQLPLALMPTGHTPTPGPSVPSSSSSSSANISSDVYQKMLDTIRRLEERLDEQTELVNSLMNTTSTEKAQAPANQRDSRLTAVVQNTMLSLVGVSGRLRNRSGELVEPLPALLPPNEPTRTDNDGNPVFNPSWNNQLTVFINDQYLNCAAADLIIQQEANSPTLAAPPSRSQILQACRQYFRTLRKDYNLPASGEFKARVTHKRTQNTRRNRKSTKAHTLRNAIPAFREIYSEEATEGIQSLVATDYMSSEHSDPGLIPIEDWEAHRRNQGAEERAFETHREQWRSPWFKLNRLYARLLGLAEEARQAELAEVGRHGSRVGRPRVTRYRGLEANSNPRLPMSSRGNVPFQSMISRAWVERTGNTAMRVFPDPREFTIFALEIPVEDLINADAGYFAEDEDEDDDEDEDEGGNCAGPSRVNAEDDDGAGPRGANI</sequence>
<organism evidence="3 4">
    <name type="scientific">Athelia psychrophila</name>
    <dbReference type="NCBI Taxonomy" id="1759441"/>
    <lineage>
        <taxon>Eukaryota</taxon>
        <taxon>Fungi</taxon>
        <taxon>Dikarya</taxon>
        <taxon>Basidiomycota</taxon>
        <taxon>Agaricomycotina</taxon>
        <taxon>Agaricomycetes</taxon>
        <taxon>Agaricomycetidae</taxon>
        <taxon>Atheliales</taxon>
        <taxon>Atheliaceae</taxon>
        <taxon>Athelia</taxon>
    </lineage>
</organism>
<reference evidence="3 4" key="1">
    <citation type="journal article" date="2016" name="Mol. Biol. Evol.">
        <title>Comparative Genomics of Early-Diverging Mushroom-Forming Fungi Provides Insights into the Origins of Lignocellulose Decay Capabilities.</title>
        <authorList>
            <person name="Nagy L.G."/>
            <person name="Riley R."/>
            <person name="Tritt A."/>
            <person name="Adam C."/>
            <person name="Daum C."/>
            <person name="Floudas D."/>
            <person name="Sun H."/>
            <person name="Yadav J.S."/>
            <person name="Pangilinan J."/>
            <person name="Larsson K.H."/>
            <person name="Matsuura K."/>
            <person name="Barry K."/>
            <person name="Labutti K."/>
            <person name="Kuo R."/>
            <person name="Ohm R.A."/>
            <person name="Bhattacharya S.S."/>
            <person name="Shirouzu T."/>
            <person name="Yoshinaga Y."/>
            <person name="Martin F.M."/>
            <person name="Grigoriev I.V."/>
            <person name="Hibbett D.S."/>
        </authorList>
    </citation>
    <scope>NUCLEOTIDE SEQUENCE [LARGE SCALE GENOMIC DNA]</scope>
    <source>
        <strain evidence="3 4">CBS 109695</strain>
    </source>
</reference>
<feature type="region of interest" description="Disordered" evidence="2">
    <location>
        <begin position="468"/>
        <end position="507"/>
    </location>
</feature>
<protein>
    <submittedName>
        <fullName evidence="3">Uncharacterized protein</fullName>
    </submittedName>
</protein>
<feature type="compositionally biased region" description="Acidic residues" evidence="2">
    <location>
        <begin position="469"/>
        <end position="483"/>
    </location>
</feature>
<accession>A0A166SJY9</accession>
<evidence type="ECO:0000256" key="1">
    <source>
        <dbReference type="SAM" id="Coils"/>
    </source>
</evidence>
<evidence type="ECO:0000256" key="2">
    <source>
        <dbReference type="SAM" id="MobiDB-lite"/>
    </source>
</evidence>
<feature type="compositionally biased region" description="Low complexity" evidence="2">
    <location>
        <begin position="93"/>
        <end position="104"/>
    </location>
</feature>
<feature type="coiled-coil region" evidence="1">
    <location>
        <begin position="109"/>
        <end position="136"/>
    </location>
</feature>
<dbReference type="EMBL" id="KV417498">
    <property type="protein sequence ID" value="KZP29535.1"/>
    <property type="molecule type" value="Genomic_DNA"/>
</dbReference>